<dbReference type="AlphaFoldDB" id="A0A1C0U724"/>
<accession>A0A1C0U724</accession>
<dbReference type="STRING" id="286156.Ppb6_01078"/>
<dbReference type="InterPro" id="IPR045657">
    <property type="entry name" value="DUF6392"/>
</dbReference>
<dbReference type="Proteomes" id="UP000093476">
    <property type="component" value="Unassembled WGS sequence"/>
</dbReference>
<evidence type="ECO:0008006" key="3">
    <source>
        <dbReference type="Google" id="ProtNLM"/>
    </source>
</evidence>
<reference evidence="1 2" key="1">
    <citation type="submission" date="2015-12" db="EMBL/GenBank/DDBJ databases">
        <title>Genome comparisons provide insights into the role of secondary metabolites in the pathogenic phase of the Photorhabdus life cycle.</title>
        <authorList>
            <person name="Tobias N.J."/>
            <person name="Mishra B."/>
            <person name="Gupta D.K."/>
            <person name="Thines M."/>
            <person name="Stinear T.P."/>
            <person name="Bode H.B."/>
        </authorList>
    </citation>
    <scope>NUCLEOTIDE SEQUENCE [LARGE SCALE GENOMIC DNA]</scope>
    <source>
        <strain evidence="1 2">PB68.1</strain>
    </source>
</reference>
<dbReference type="EMBL" id="LOMY01000034">
    <property type="protein sequence ID" value="OCQ53676.1"/>
    <property type="molecule type" value="Genomic_DNA"/>
</dbReference>
<keyword evidence="2" id="KW-1185">Reference proteome</keyword>
<evidence type="ECO:0000313" key="2">
    <source>
        <dbReference type="Proteomes" id="UP000093476"/>
    </source>
</evidence>
<comment type="caution">
    <text evidence="1">The sequence shown here is derived from an EMBL/GenBank/DDBJ whole genome shotgun (WGS) entry which is preliminary data.</text>
</comment>
<protein>
    <recommendedName>
        <fullName evidence="3">Pyocin immunity protein</fullName>
    </recommendedName>
</protein>
<dbReference type="PATRIC" id="fig|286156.4.peg.1232"/>
<dbReference type="Pfam" id="PF19929">
    <property type="entry name" value="DUF6392"/>
    <property type="match status" value="1"/>
</dbReference>
<name>A0A1C0U724_9GAMM</name>
<gene>
    <name evidence="1" type="ORF">Ppb6_01078</name>
</gene>
<proteinExistence type="predicted"/>
<evidence type="ECO:0000313" key="1">
    <source>
        <dbReference type="EMBL" id="OCQ53676.1"/>
    </source>
</evidence>
<sequence>MITINIEALINHLGRTYQEIYNEGLIPYKTKPKGDLGCDYISLNMIKEGVYLAFKRDNKELLDVTVTLINRDKPSYQFPNELPSPLVPKMSRKWIHEHFGAPEKSHPPEMIMRHQFGWTELYTLFNFRIPTSMQISYDLTEQVESLTFLLTSEVGW</sequence>
<organism evidence="1 2">
    <name type="scientific">Photorhabdus australis subsp. thailandensis</name>
    <dbReference type="NCBI Taxonomy" id="2805096"/>
    <lineage>
        <taxon>Bacteria</taxon>
        <taxon>Pseudomonadati</taxon>
        <taxon>Pseudomonadota</taxon>
        <taxon>Gammaproteobacteria</taxon>
        <taxon>Enterobacterales</taxon>
        <taxon>Morganellaceae</taxon>
        <taxon>Photorhabdus</taxon>
    </lineage>
</organism>